<comment type="similarity">
    <text evidence="1">Belongs to the FAD-binding monooxygenase family.</text>
</comment>
<dbReference type="InterPro" id="IPR020946">
    <property type="entry name" value="Flavin_mOase-like"/>
</dbReference>
<dbReference type="OrthoDB" id="74360at2759"/>
<evidence type="ECO:0000313" key="7">
    <source>
        <dbReference type="Proteomes" id="UP000813444"/>
    </source>
</evidence>
<feature type="region of interest" description="Disordered" evidence="5">
    <location>
        <begin position="1"/>
        <end position="26"/>
    </location>
</feature>
<dbReference type="InterPro" id="IPR051209">
    <property type="entry name" value="FAD-bind_Monooxygenase_sf"/>
</dbReference>
<dbReference type="Pfam" id="PF00743">
    <property type="entry name" value="FMO-like"/>
    <property type="match status" value="1"/>
</dbReference>
<dbReference type="Gene3D" id="3.50.50.60">
    <property type="entry name" value="FAD/NAD(P)-binding domain"/>
    <property type="match status" value="2"/>
</dbReference>
<organism evidence="6 7">
    <name type="scientific">Stachybotrys elegans</name>
    <dbReference type="NCBI Taxonomy" id="80388"/>
    <lineage>
        <taxon>Eukaryota</taxon>
        <taxon>Fungi</taxon>
        <taxon>Dikarya</taxon>
        <taxon>Ascomycota</taxon>
        <taxon>Pezizomycotina</taxon>
        <taxon>Sordariomycetes</taxon>
        <taxon>Hypocreomycetidae</taxon>
        <taxon>Hypocreales</taxon>
        <taxon>Stachybotryaceae</taxon>
        <taxon>Stachybotrys</taxon>
    </lineage>
</organism>
<feature type="compositionally biased region" description="Polar residues" evidence="5">
    <location>
        <begin position="1"/>
        <end position="23"/>
    </location>
</feature>
<dbReference type="PANTHER" id="PTHR42877:SF7">
    <property type="entry name" value="FLAVIN-BINDING MONOOXYGENASE-RELATED"/>
    <property type="match status" value="1"/>
</dbReference>
<protein>
    <recommendedName>
        <fullName evidence="8">FAD/NAD(P)-binding domain-containing protein</fullName>
    </recommendedName>
</protein>
<dbReference type="AlphaFoldDB" id="A0A8K0T1S5"/>
<proteinExistence type="inferred from homology"/>
<accession>A0A8K0T1S5</accession>
<dbReference type="PANTHER" id="PTHR42877">
    <property type="entry name" value="L-ORNITHINE N(5)-MONOOXYGENASE-RELATED"/>
    <property type="match status" value="1"/>
</dbReference>
<gene>
    <name evidence="6" type="ORF">B0I35DRAFT_194105</name>
</gene>
<dbReference type="SUPFAM" id="SSF51905">
    <property type="entry name" value="FAD/NAD(P)-binding domain"/>
    <property type="match status" value="2"/>
</dbReference>
<evidence type="ECO:0000256" key="4">
    <source>
        <dbReference type="ARBA" id="ARBA00023002"/>
    </source>
</evidence>
<evidence type="ECO:0000256" key="3">
    <source>
        <dbReference type="ARBA" id="ARBA00022827"/>
    </source>
</evidence>
<dbReference type="InterPro" id="IPR036188">
    <property type="entry name" value="FAD/NAD-bd_sf"/>
</dbReference>
<keyword evidence="3" id="KW-0274">FAD</keyword>
<dbReference type="Proteomes" id="UP000813444">
    <property type="component" value="Unassembled WGS sequence"/>
</dbReference>
<evidence type="ECO:0000256" key="1">
    <source>
        <dbReference type="ARBA" id="ARBA00010139"/>
    </source>
</evidence>
<dbReference type="GO" id="GO:0004499">
    <property type="term" value="F:N,N-dimethylaniline monooxygenase activity"/>
    <property type="evidence" value="ECO:0007669"/>
    <property type="project" value="InterPro"/>
</dbReference>
<sequence length="575" mass="65431">MSPSADMPPSTNGHGSNGINGTNGHDARSPYTISETLLGSRRPIKVIVVGFGMSGIHLSYILGKQLKNTNITLQFYERNPELGGTWFENRYPGCACDIPSVNYQFSWAPSMEWSGYYASHSEILAYLKNVVAEHNLDNCLKLNHKVTGAFWEADNGRWRVRVEPNGDPAAEFDDYAEIVINATGILNHWKWPDIAGLEKFKNRVHTAAWDDSIVLKDKRVGVIGNGSSSVQVVSAICDEVEHIETFVRSSMWVTPPWAFQHAENNTDMKYSEEQKKFFRENPDEYLAYRKRVEREMNPNFDTCITGTEIQVARQEYASKAMHAALQKKPELIEKLIPTTYGIGCRRPVPDNGYLKAITSDKCDVIFTPISEITEEGIITEDSVEHKFDVLVCGTGFDATYKPRFPVVGQNGLDMREAFSELPDCYLSTMVPEFPNYMMILGPYAPHGHGSVVPFIEAATRNIAMVLEKFQTQNIKSLAPKKEAADDWKEHRQEFMKRTIWSAPCRTWFKLGPKGDDVMMWPGSRLHSFHAMLNPRWEDYNWEYLGRNRFSYFGNGFTVMDREEESLDKAWYIAGI</sequence>
<comment type="caution">
    <text evidence="6">The sequence shown here is derived from an EMBL/GenBank/DDBJ whole genome shotgun (WGS) entry which is preliminary data.</text>
</comment>
<reference evidence="6" key="1">
    <citation type="journal article" date="2021" name="Nat. Commun.">
        <title>Genetic determinants of endophytism in the Arabidopsis root mycobiome.</title>
        <authorList>
            <person name="Mesny F."/>
            <person name="Miyauchi S."/>
            <person name="Thiergart T."/>
            <person name="Pickel B."/>
            <person name="Atanasova L."/>
            <person name="Karlsson M."/>
            <person name="Huettel B."/>
            <person name="Barry K.W."/>
            <person name="Haridas S."/>
            <person name="Chen C."/>
            <person name="Bauer D."/>
            <person name="Andreopoulos W."/>
            <person name="Pangilinan J."/>
            <person name="LaButti K."/>
            <person name="Riley R."/>
            <person name="Lipzen A."/>
            <person name="Clum A."/>
            <person name="Drula E."/>
            <person name="Henrissat B."/>
            <person name="Kohler A."/>
            <person name="Grigoriev I.V."/>
            <person name="Martin F.M."/>
            <person name="Hacquard S."/>
        </authorList>
    </citation>
    <scope>NUCLEOTIDE SEQUENCE</scope>
    <source>
        <strain evidence="6">MPI-CAGE-CH-0235</strain>
    </source>
</reference>
<dbReference type="GO" id="GO:0050660">
    <property type="term" value="F:flavin adenine dinucleotide binding"/>
    <property type="evidence" value="ECO:0007669"/>
    <property type="project" value="InterPro"/>
</dbReference>
<evidence type="ECO:0000313" key="6">
    <source>
        <dbReference type="EMBL" id="KAH7323173.1"/>
    </source>
</evidence>
<evidence type="ECO:0000256" key="2">
    <source>
        <dbReference type="ARBA" id="ARBA00022630"/>
    </source>
</evidence>
<dbReference type="EMBL" id="JAGPNK010000004">
    <property type="protein sequence ID" value="KAH7323173.1"/>
    <property type="molecule type" value="Genomic_DNA"/>
</dbReference>
<dbReference type="GO" id="GO:0050661">
    <property type="term" value="F:NADP binding"/>
    <property type="evidence" value="ECO:0007669"/>
    <property type="project" value="InterPro"/>
</dbReference>
<keyword evidence="7" id="KW-1185">Reference proteome</keyword>
<evidence type="ECO:0008006" key="8">
    <source>
        <dbReference type="Google" id="ProtNLM"/>
    </source>
</evidence>
<evidence type="ECO:0000256" key="5">
    <source>
        <dbReference type="SAM" id="MobiDB-lite"/>
    </source>
</evidence>
<keyword evidence="2" id="KW-0285">Flavoprotein</keyword>
<name>A0A8K0T1S5_9HYPO</name>
<keyword evidence="4" id="KW-0560">Oxidoreductase</keyword>